<evidence type="ECO:0000313" key="7">
    <source>
        <dbReference type="Proteomes" id="UP000000305"/>
    </source>
</evidence>
<dbReference type="Proteomes" id="UP000000305">
    <property type="component" value="Unassembled WGS sequence"/>
</dbReference>
<comment type="similarity">
    <text evidence="1">Belongs to the helicase family. RecQ subfamily.</text>
</comment>
<dbReference type="KEGG" id="dpx:DAPPUDRAFT_37360"/>
<keyword evidence="4" id="KW-0539">Nucleus</keyword>
<sequence>RDCLVIMPTGGGKSGCFIIPGLMVQGVTFLISPLKSLVFYQMNYLNTLGV</sequence>
<reference evidence="6 7" key="1">
    <citation type="journal article" date="2011" name="Science">
        <title>The ecoresponsive genome of Daphnia pulex.</title>
        <authorList>
            <person name="Colbourne J.K."/>
            <person name="Pfrender M.E."/>
            <person name="Gilbert D."/>
            <person name="Thomas W.K."/>
            <person name="Tucker A."/>
            <person name="Oakley T.H."/>
            <person name="Tokishita S."/>
            <person name="Aerts A."/>
            <person name="Arnold G.J."/>
            <person name="Basu M.K."/>
            <person name="Bauer D.J."/>
            <person name="Caceres C.E."/>
            <person name="Carmel L."/>
            <person name="Casola C."/>
            <person name="Choi J.H."/>
            <person name="Detter J.C."/>
            <person name="Dong Q."/>
            <person name="Dusheyko S."/>
            <person name="Eads B.D."/>
            <person name="Frohlich T."/>
            <person name="Geiler-Samerotte K.A."/>
            <person name="Gerlach D."/>
            <person name="Hatcher P."/>
            <person name="Jogdeo S."/>
            <person name="Krijgsveld J."/>
            <person name="Kriventseva E.V."/>
            <person name="Kultz D."/>
            <person name="Laforsch C."/>
            <person name="Lindquist E."/>
            <person name="Lopez J."/>
            <person name="Manak J.R."/>
            <person name="Muller J."/>
            <person name="Pangilinan J."/>
            <person name="Patwardhan R.P."/>
            <person name="Pitluck S."/>
            <person name="Pritham E.J."/>
            <person name="Rechtsteiner A."/>
            <person name="Rho M."/>
            <person name="Rogozin I.B."/>
            <person name="Sakarya O."/>
            <person name="Salamov A."/>
            <person name="Schaack S."/>
            <person name="Shapiro H."/>
            <person name="Shiga Y."/>
            <person name="Skalitzky C."/>
            <person name="Smith Z."/>
            <person name="Souvorov A."/>
            <person name="Sung W."/>
            <person name="Tang Z."/>
            <person name="Tsuchiya D."/>
            <person name="Tu H."/>
            <person name="Vos H."/>
            <person name="Wang M."/>
            <person name="Wolf Y.I."/>
            <person name="Yamagata H."/>
            <person name="Yamada T."/>
            <person name="Ye Y."/>
            <person name="Shaw J.R."/>
            <person name="Andrews J."/>
            <person name="Crease T.J."/>
            <person name="Tang H."/>
            <person name="Lucas S.M."/>
            <person name="Robertson H.M."/>
            <person name="Bork P."/>
            <person name="Koonin E.V."/>
            <person name="Zdobnov E.M."/>
            <person name="Grigoriev I.V."/>
            <person name="Lynch M."/>
            <person name="Boore J.L."/>
        </authorList>
    </citation>
    <scope>NUCLEOTIDE SEQUENCE [LARGE SCALE GENOMIC DNA]</scope>
</reference>
<feature type="non-terminal residue" evidence="6">
    <location>
        <position position="50"/>
    </location>
</feature>
<dbReference type="EMBL" id="GL732624">
    <property type="protein sequence ID" value="EFX70148.1"/>
    <property type="molecule type" value="Genomic_DNA"/>
</dbReference>
<proteinExistence type="inferred from homology"/>
<dbReference type="STRING" id="6669.E9HDJ0"/>
<evidence type="ECO:0000313" key="6">
    <source>
        <dbReference type="EMBL" id="EFX70148.1"/>
    </source>
</evidence>
<feature type="domain" description="DEAD/DEAH-box helicase" evidence="5">
    <location>
        <begin position="1"/>
        <end position="48"/>
    </location>
</feature>
<accession>E9HDJ0</accession>
<dbReference type="GO" id="GO:0005524">
    <property type="term" value="F:ATP binding"/>
    <property type="evidence" value="ECO:0007669"/>
    <property type="project" value="InterPro"/>
</dbReference>
<dbReference type="AlphaFoldDB" id="E9HDJ0"/>
<gene>
    <name evidence="6" type="ORF">DAPPUDRAFT_37360</name>
</gene>
<dbReference type="GO" id="GO:0003677">
    <property type="term" value="F:DNA binding"/>
    <property type="evidence" value="ECO:0007669"/>
    <property type="project" value="UniProtKB-KW"/>
</dbReference>
<dbReference type="HOGENOM" id="CLU_3130154_0_0_1"/>
<organism evidence="6 7">
    <name type="scientific">Daphnia pulex</name>
    <name type="common">Water flea</name>
    <dbReference type="NCBI Taxonomy" id="6669"/>
    <lineage>
        <taxon>Eukaryota</taxon>
        <taxon>Metazoa</taxon>
        <taxon>Ecdysozoa</taxon>
        <taxon>Arthropoda</taxon>
        <taxon>Crustacea</taxon>
        <taxon>Branchiopoda</taxon>
        <taxon>Diplostraca</taxon>
        <taxon>Cladocera</taxon>
        <taxon>Anomopoda</taxon>
        <taxon>Daphniidae</taxon>
        <taxon>Daphnia</taxon>
    </lineage>
</organism>
<evidence type="ECO:0000256" key="2">
    <source>
        <dbReference type="ARBA" id="ARBA00023125"/>
    </source>
</evidence>
<evidence type="ECO:0000259" key="5">
    <source>
        <dbReference type="Pfam" id="PF00270"/>
    </source>
</evidence>
<dbReference type="eggNOG" id="KOG0351">
    <property type="taxonomic scope" value="Eukaryota"/>
</dbReference>
<name>E9HDJ0_DAPPU</name>
<evidence type="ECO:0000256" key="4">
    <source>
        <dbReference type="ARBA" id="ARBA00023242"/>
    </source>
</evidence>
<dbReference type="PANTHER" id="PTHR13710:SF153">
    <property type="entry name" value="RECQ-LIKE DNA HELICASE BLM"/>
    <property type="match status" value="1"/>
</dbReference>
<dbReference type="Pfam" id="PF00270">
    <property type="entry name" value="DEAD"/>
    <property type="match status" value="1"/>
</dbReference>
<protein>
    <recommendedName>
        <fullName evidence="5">DEAD/DEAH-box helicase domain-containing protein</fullName>
    </recommendedName>
</protein>
<feature type="non-terminal residue" evidence="6">
    <location>
        <position position="1"/>
    </location>
</feature>
<dbReference type="PhylomeDB" id="E9HDJ0"/>
<evidence type="ECO:0000256" key="3">
    <source>
        <dbReference type="ARBA" id="ARBA00023235"/>
    </source>
</evidence>
<keyword evidence="7" id="KW-1185">Reference proteome</keyword>
<dbReference type="FunFam" id="3.40.50.300:FF:006806">
    <property type="entry name" value="Uncharacterized protein"/>
    <property type="match status" value="1"/>
</dbReference>
<keyword evidence="3" id="KW-0413">Isomerase</keyword>
<dbReference type="GO" id="GO:0016853">
    <property type="term" value="F:isomerase activity"/>
    <property type="evidence" value="ECO:0007669"/>
    <property type="project" value="UniProtKB-KW"/>
</dbReference>
<dbReference type="InterPro" id="IPR011545">
    <property type="entry name" value="DEAD/DEAH_box_helicase_dom"/>
</dbReference>
<dbReference type="SUPFAM" id="SSF52540">
    <property type="entry name" value="P-loop containing nucleoside triphosphate hydrolases"/>
    <property type="match status" value="1"/>
</dbReference>
<dbReference type="PANTHER" id="PTHR13710">
    <property type="entry name" value="DNA HELICASE RECQ FAMILY MEMBER"/>
    <property type="match status" value="1"/>
</dbReference>
<dbReference type="Gene3D" id="3.40.50.300">
    <property type="entry name" value="P-loop containing nucleotide triphosphate hydrolases"/>
    <property type="match status" value="1"/>
</dbReference>
<dbReference type="InParanoid" id="E9HDJ0"/>
<dbReference type="InterPro" id="IPR027417">
    <property type="entry name" value="P-loop_NTPase"/>
</dbReference>
<evidence type="ECO:0000256" key="1">
    <source>
        <dbReference type="ARBA" id="ARBA00005446"/>
    </source>
</evidence>
<dbReference type="OrthoDB" id="10261556at2759"/>
<keyword evidence="2" id="KW-0238">DNA-binding</keyword>